<evidence type="ECO:0000259" key="7">
    <source>
        <dbReference type="Pfam" id="PF12698"/>
    </source>
</evidence>
<dbReference type="InterPro" id="IPR013525">
    <property type="entry name" value="ABC2_TM"/>
</dbReference>
<evidence type="ECO:0000256" key="5">
    <source>
        <dbReference type="ARBA" id="ARBA00023136"/>
    </source>
</evidence>
<evidence type="ECO:0000313" key="8">
    <source>
        <dbReference type="EMBL" id="ASJ53080.1"/>
    </source>
</evidence>
<dbReference type="EMBL" id="CP018145">
    <property type="protein sequence ID" value="ASJ53080.1"/>
    <property type="molecule type" value="Genomic_DNA"/>
</dbReference>
<dbReference type="KEGG" id="bfm:BP422_05670"/>
<dbReference type="AlphaFoldDB" id="A0A220MEV1"/>
<feature type="domain" description="ABC-2 type transporter transmembrane" evidence="7">
    <location>
        <begin position="25"/>
        <end position="372"/>
    </location>
</feature>
<organism evidence="8 9">
    <name type="scientific">Brevibacillus formosus</name>
    <dbReference type="NCBI Taxonomy" id="54913"/>
    <lineage>
        <taxon>Bacteria</taxon>
        <taxon>Bacillati</taxon>
        <taxon>Bacillota</taxon>
        <taxon>Bacilli</taxon>
        <taxon>Bacillales</taxon>
        <taxon>Paenibacillaceae</taxon>
        <taxon>Brevibacillus</taxon>
    </lineage>
</organism>
<dbReference type="Proteomes" id="UP000197781">
    <property type="component" value="Chromosome"/>
</dbReference>
<feature type="transmembrane region" description="Helical" evidence="6">
    <location>
        <begin position="266"/>
        <end position="286"/>
    </location>
</feature>
<evidence type="ECO:0000256" key="3">
    <source>
        <dbReference type="ARBA" id="ARBA00022692"/>
    </source>
</evidence>
<dbReference type="RefSeq" id="WP_088906928.1">
    <property type="nucleotide sequence ID" value="NZ_CP018145.1"/>
</dbReference>
<name>A0A220MEV1_9BACL</name>
<accession>A0A220MEV1</accession>
<dbReference type="Pfam" id="PF12698">
    <property type="entry name" value="ABC2_membrane_3"/>
    <property type="match status" value="1"/>
</dbReference>
<evidence type="ECO:0000256" key="4">
    <source>
        <dbReference type="ARBA" id="ARBA00022989"/>
    </source>
</evidence>
<dbReference type="GO" id="GO:0140359">
    <property type="term" value="F:ABC-type transporter activity"/>
    <property type="evidence" value="ECO:0007669"/>
    <property type="project" value="InterPro"/>
</dbReference>
<reference evidence="8 9" key="1">
    <citation type="submission" date="2016-11" db="EMBL/GenBank/DDBJ databases">
        <authorList>
            <person name="Jaros S."/>
            <person name="Januszkiewicz K."/>
            <person name="Wedrychowicz H."/>
        </authorList>
    </citation>
    <scope>NUCLEOTIDE SEQUENCE [LARGE SCALE GENOMIC DNA]</scope>
    <source>
        <strain evidence="8 9">NF2</strain>
    </source>
</reference>
<feature type="transmembrane region" description="Helical" evidence="6">
    <location>
        <begin position="182"/>
        <end position="207"/>
    </location>
</feature>
<feature type="transmembrane region" description="Helical" evidence="6">
    <location>
        <begin position="22"/>
        <end position="41"/>
    </location>
</feature>
<evidence type="ECO:0000313" key="9">
    <source>
        <dbReference type="Proteomes" id="UP000197781"/>
    </source>
</evidence>
<comment type="subcellular location">
    <subcellularLocation>
        <location evidence="1">Cell membrane</location>
        <topology evidence="1">Multi-pass membrane protein</topology>
    </subcellularLocation>
</comment>
<dbReference type="GO" id="GO:0005886">
    <property type="term" value="C:plasma membrane"/>
    <property type="evidence" value="ECO:0007669"/>
    <property type="project" value="UniProtKB-SubCell"/>
</dbReference>
<protein>
    <submittedName>
        <fullName evidence="8">Multidrug ABC transporter permease</fullName>
    </submittedName>
</protein>
<dbReference type="PANTHER" id="PTHR30294:SF29">
    <property type="entry name" value="MULTIDRUG ABC TRANSPORTER PERMEASE YBHS-RELATED"/>
    <property type="match status" value="1"/>
</dbReference>
<proteinExistence type="predicted"/>
<feature type="transmembrane region" description="Helical" evidence="6">
    <location>
        <begin position="227"/>
        <end position="254"/>
    </location>
</feature>
<gene>
    <name evidence="8" type="ORF">BP422_05670</name>
</gene>
<keyword evidence="3 6" id="KW-0812">Transmembrane</keyword>
<keyword evidence="4 6" id="KW-1133">Transmembrane helix</keyword>
<evidence type="ECO:0000256" key="2">
    <source>
        <dbReference type="ARBA" id="ARBA00022475"/>
    </source>
</evidence>
<sequence length="394" mass="43928">MVNSFSHLFWSEWKNLFANKTIRNILFLVPLIYLTMFGFLYSEKKVMEIPTVMVDADQTELSRELYRTFEVDHTFRITSIVGTEEEAMKMVDKGEANIALIIPAGLEKDVKAGREAEVLTVIDGSNIMISNTAVRAANTAIKSVSAGTTLKKMEALGGWGEEGKNMFTGIDYRYRVLYNPTFSYLSFMVFGLAGTVLQQVLFLGIVLSVAQQKEEGTWKDTLSRHSFFAITVSKLLPYFLAGTLNMFLAFTLMLKGFDIPYYGSTFDLMLLATMFNLAVLAIGYAISFVSSSQLQATQIGMMIAVPSFMLSGYTWPLMSMPTGIVAIAKSLPLTYFLNGVREILTKGHGLSAVMNDFVVLGFMTLIGLFAAYLIYLLQIRKMKGKVREQTAVEI</sequence>
<keyword evidence="5 6" id="KW-0472">Membrane</keyword>
<feature type="transmembrane region" description="Helical" evidence="6">
    <location>
        <begin position="357"/>
        <end position="377"/>
    </location>
</feature>
<keyword evidence="2" id="KW-1003">Cell membrane</keyword>
<evidence type="ECO:0000256" key="1">
    <source>
        <dbReference type="ARBA" id="ARBA00004651"/>
    </source>
</evidence>
<dbReference type="Gene3D" id="3.40.1710.10">
    <property type="entry name" value="abc type-2 transporter like domain"/>
    <property type="match status" value="1"/>
</dbReference>
<dbReference type="PANTHER" id="PTHR30294">
    <property type="entry name" value="MEMBRANE COMPONENT OF ABC TRANSPORTER YHHJ-RELATED"/>
    <property type="match status" value="1"/>
</dbReference>
<evidence type="ECO:0000256" key="6">
    <source>
        <dbReference type="SAM" id="Phobius"/>
    </source>
</evidence>
<dbReference type="InterPro" id="IPR051449">
    <property type="entry name" value="ABC-2_transporter_component"/>
</dbReference>